<dbReference type="EMBL" id="CP007511">
    <property type="protein sequence ID" value="AJE13820.1"/>
    <property type="molecule type" value="Genomic_DNA"/>
</dbReference>
<dbReference type="InterPro" id="IPR039261">
    <property type="entry name" value="FNR_nucleotide-bd"/>
</dbReference>
<dbReference type="InterPro" id="IPR019480">
    <property type="entry name" value="Dihydroorotate_DH_Fe-S-bd"/>
</dbReference>
<protein>
    <submittedName>
        <fullName evidence="5">NAD(P)H-flavin reductase</fullName>
    </submittedName>
    <submittedName>
        <fullName evidence="4">Oxidoreductase</fullName>
    </submittedName>
</protein>
<dbReference type="InterPro" id="IPR017938">
    <property type="entry name" value="Riboflavin_synthase-like_b-brl"/>
</dbReference>
<keyword evidence="2" id="KW-0001">2Fe-2S</keyword>
<dbReference type="SUPFAM" id="SSF63380">
    <property type="entry name" value="Riboflavin synthase domain-like"/>
    <property type="match status" value="1"/>
</dbReference>
<dbReference type="PIRSF" id="PIRSF006816">
    <property type="entry name" value="Cyc3_hyd_g"/>
    <property type="match status" value="1"/>
</dbReference>
<dbReference type="AlphaFoldDB" id="A0A8D4C179"/>
<evidence type="ECO:0000256" key="1">
    <source>
        <dbReference type="PIRSR" id="PIRSR006816-1"/>
    </source>
</evidence>
<keyword evidence="2" id="KW-0479">Metal-binding</keyword>
<keyword evidence="1" id="KW-0274">FAD</keyword>
<dbReference type="InterPro" id="IPR012165">
    <property type="entry name" value="Cyt_c3_hydrogenase_gsu"/>
</dbReference>
<dbReference type="KEGG" id="pbm:CL52_01710"/>
<dbReference type="CDD" id="cd06221">
    <property type="entry name" value="sulfite_reductase_like"/>
    <property type="match status" value="1"/>
</dbReference>
<sequence>MIDLTPRPLRLLEAYADGEAARHFTFAFEPRRDEPRGRPGQFFMLALPGVGEAAFTYVSTPDANGRFSALIRRTGSLTAALFALEAGAVLGYRGPFGRPWPELPATGRVLAVAGGCGLAPLAGLLEQAPERLALVYAARSRAHQVLGRERERWRARLRLIETLDQGEAGLPGGNPLTVVRQWLGEGEAPALVLSCGPEALMLAVARCCLEAGMAADRVWLSLERRMHCGVGLCGHCYIGASYACLDGPTYRYDDYLQLLAASGQVAAAALPPQPC</sequence>
<evidence type="ECO:0000256" key="2">
    <source>
        <dbReference type="PIRSR" id="PIRSR006816-2"/>
    </source>
</evidence>
<reference evidence="4 6" key="3">
    <citation type="journal article" name="Genome Announc.">
        <title>Complete Genome Sequence of Pseudomonas balearica DSM 6083T.</title>
        <authorList>
            <person name="Bennasar-Figueras A."/>
            <person name="Salva-Serra F."/>
            <person name="Jaen-Luchoro D."/>
            <person name="Segui C."/>
            <person name="Aliaga F."/>
            <person name="Busquets A."/>
            <person name="Gomila M."/>
            <person name="Moore E.R."/>
            <person name="Lalucat J."/>
        </authorList>
    </citation>
    <scope>NUCLEOTIDE SEQUENCE [LARGE SCALE GENOMIC DNA]</scope>
    <source>
        <strain evidence="6">DSM 6083</strain>
        <strain evidence="4">DSM6083</strain>
    </source>
</reference>
<dbReference type="GO" id="GO:0051537">
    <property type="term" value="F:2 iron, 2 sulfur cluster binding"/>
    <property type="evidence" value="ECO:0007669"/>
    <property type="project" value="UniProtKB-KW"/>
</dbReference>
<dbReference type="GO" id="GO:0050660">
    <property type="term" value="F:flavin adenine dinucleotide binding"/>
    <property type="evidence" value="ECO:0007669"/>
    <property type="project" value="InterPro"/>
</dbReference>
<reference evidence="6" key="1">
    <citation type="submission" date="2014-03" db="EMBL/GenBank/DDBJ databases">
        <title>Complete genome of Pseudomonas balearica DSM 6083T, a sewage water isolate from an enrichment with 2-methylnaphthalene.</title>
        <authorList>
            <person name="Salva-Serra F."/>
            <person name="Jaen-Luchoro D."/>
            <person name="Busquets A."/>
            <person name="Pena A."/>
            <person name="Gomila M."/>
            <person name="Bosch R."/>
            <person name="Nogales B."/>
            <person name="Garcia-Valdes E."/>
            <person name="Lalucat J."/>
            <person name="Bennasar A."/>
        </authorList>
    </citation>
    <scope>NUCLEOTIDE SEQUENCE [LARGE SCALE GENOMIC DNA]</scope>
    <source>
        <strain evidence="6">DSM 6083</strain>
    </source>
</reference>
<feature type="binding site" evidence="1">
    <location>
        <begin position="70"/>
        <end position="72"/>
    </location>
    <ligand>
        <name>FAD</name>
        <dbReference type="ChEBI" id="CHEBI:57692"/>
    </ligand>
</feature>
<feature type="binding site" evidence="2">
    <location>
        <position position="244"/>
    </location>
    <ligand>
        <name>[2Fe-2S] cluster</name>
        <dbReference type="ChEBI" id="CHEBI:190135"/>
    </ligand>
</feature>
<feature type="domain" description="FAD-binding FR-type" evidence="3">
    <location>
        <begin position="4"/>
        <end position="102"/>
    </location>
</feature>
<keyword evidence="2" id="KW-0408">Iron</keyword>
<comment type="cofactor">
    <cofactor evidence="1">
        <name>FAD</name>
        <dbReference type="ChEBI" id="CHEBI:57692"/>
    </cofactor>
    <text evidence="1">Binds 1 FAD per subunit.</text>
</comment>
<gene>
    <name evidence="4" type="ORF">CL52_01710</name>
    <name evidence="5" type="ORF">SAMN05660875_101353</name>
</gene>
<accession>A0A8D4C179</accession>
<dbReference type="PROSITE" id="PS51384">
    <property type="entry name" value="FAD_FR"/>
    <property type="match status" value="1"/>
</dbReference>
<dbReference type="PANTHER" id="PTHR43513">
    <property type="entry name" value="DIHYDROOROTATE DEHYDROGENASE B (NAD(+)), ELECTRON TRANSFER SUBUNIT"/>
    <property type="match status" value="1"/>
</dbReference>
<feature type="binding site" evidence="2">
    <location>
        <position position="228"/>
    </location>
    <ligand>
        <name>[2Fe-2S] cluster</name>
        <dbReference type="ChEBI" id="CHEBI:190135"/>
    </ligand>
</feature>
<feature type="binding site" evidence="2">
    <location>
        <position position="236"/>
    </location>
    <ligand>
        <name>[2Fe-2S] cluster</name>
        <dbReference type="ChEBI" id="CHEBI:190135"/>
    </ligand>
</feature>
<dbReference type="PANTHER" id="PTHR43513:SF3">
    <property type="entry name" value="DIHYDROOROTATE DEHYDROGENASE B (NAD(+)), ELECTRON TRANSFER SUBUNIT-RELATED"/>
    <property type="match status" value="1"/>
</dbReference>
<dbReference type="GO" id="GO:0046872">
    <property type="term" value="F:metal ion binding"/>
    <property type="evidence" value="ECO:0007669"/>
    <property type="project" value="UniProtKB-KW"/>
</dbReference>
<dbReference type="GO" id="GO:0016491">
    <property type="term" value="F:oxidoreductase activity"/>
    <property type="evidence" value="ECO:0007669"/>
    <property type="project" value="InterPro"/>
</dbReference>
<dbReference type="RefSeq" id="WP_043218024.1">
    <property type="nucleotide sequence ID" value="NZ_CP007511.1"/>
</dbReference>
<keyword evidence="1" id="KW-0285">Flavoprotein</keyword>
<dbReference type="InterPro" id="IPR050353">
    <property type="entry name" value="PyrK_electron_transfer"/>
</dbReference>
<dbReference type="Proteomes" id="UP000182276">
    <property type="component" value="Unassembled WGS sequence"/>
</dbReference>
<reference evidence="5 7" key="2">
    <citation type="submission" date="2016-10" db="EMBL/GenBank/DDBJ databases">
        <authorList>
            <person name="Varghese N."/>
            <person name="Submissions S."/>
        </authorList>
    </citation>
    <scope>NUCLEOTIDE SEQUENCE [LARGE SCALE GENOMIC DNA]</scope>
    <source>
        <strain evidence="5 7">DSM 6083</strain>
    </source>
</reference>
<dbReference type="InterPro" id="IPR008333">
    <property type="entry name" value="Cbr1-like_FAD-bd_dom"/>
</dbReference>
<dbReference type="EMBL" id="FNHO01000001">
    <property type="protein sequence ID" value="SDL97265.1"/>
    <property type="molecule type" value="Genomic_DNA"/>
</dbReference>
<dbReference type="Proteomes" id="UP000031271">
    <property type="component" value="Chromosome"/>
</dbReference>
<dbReference type="Gene3D" id="2.40.30.10">
    <property type="entry name" value="Translation factors"/>
    <property type="match status" value="1"/>
</dbReference>
<dbReference type="Pfam" id="PF00970">
    <property type="entry name" value="FAD_binding_6"/>
    <property type="match status" value="1"/>
</dbReference>
<evidence type="ECO:0000259" key="3">
    <source>
        <dbReference type="PROSITE" id="PS51384"/>
    </source>
</evidence>
<dbReference type="Gene3D" id="3.40.50.80">
    <property type="entry name" value="Nucleotide-binding domain of ferredoxin-NADP reductase (FNR) module"/>
    <property type="match status" value="1"/>
</dbReference>
<dbReference type="InterPro" id="IPR017927">
    <property type="entry name" value="FAD-bd_FR_type"/>
</dbReference>
<feature type="binding site" evidence="2">
    <location>
        <position position="233"/>
    </location>
    <ligand>
        <name>[2Fe-2S] cluster</name>
        <dbReference type="ChEBI" id="CHEBI:190135"/>
    </ligand>
</feature>
<keyword evidence="7" id="KW-1185">Reference proteome</keyword>
<name>A0A8D4C179_9GAMM</name>
<keyword evidence="2" id="KW-0411">Iron-sulfur</keyword>
<dbReference type="Pfam" id="PF10418">
    <property type="entry name" value="DHODB_Fe-S_bind"/>
    <property type="match status" value="1"/>
</dbReference>
<comment type="cofactor">
    <cofactor evidence="2">
        <name>[2Fe-2S] cluster</name>
        <dbReference type="ChEBI" id="CHEBI:190135"/>
    </cofactor>
    <text evidence="2">Binds 1 [2Fe-2S] cluster per subunit.</text>
</comment>
<proteinExistence type="predicted"/>
<dbReference type="GeneID" id="77258641"/>
<evidence type="ECO:0000313" key="6">
    <source>
        <dbReference type="Proteomes" id="UP000031271"/>
    </source>
</evidence>
<evidence type="ECO:0000313" key="5">
    <source>
        <dbReference type="EMBL" id="SDL97265.1"/>
    </source>
</evidence>
<dbReference type="SUPFAM" id="SSF52343">
    <property type="entry name" value="Ferredoxin reductase-like, C-terminal NADP-linked domain"/>
    <property type="match status" value="1"/>
</dbReference>
<organism evidence="4 6">
    <name type="scientific">Stutzerimonas balearica DSM 6083</name>
    <dbReference type="NCBI Taxonomy" id="1123016"/>
    <lineage>
        <taxon>Bacteria</taxon>
        <taxon>Pseudomonadati</taxon>
        <taxon>Pseudomonadota</taxon>
        <taxon>Gammaproteobacteria</taxon>
        <taxon>Pseudomonadales</taxon>
        <taxon>Pseudomonadaceae</taxon>
        <taxon>Stutzerimonas</taxon>
    </lineage>
</organism>
<evidence type="ECO:0000313" key="4">
    <source>
        <dbReference type="EMBL" id="AJE13820.1"/>
    </source>
</evidence>
<dbReference type="GO" id="GO:0006221">
    <property type="term" value="P:pyrimidine nucleotide biosynthetic process"/>
    <property type="evidence" value="ECO:0007669"/>
    <property type="project" value="InterPro"/>
</dbReference>
<evidence type="ECO:0000313" key="7">
    <source>
        <dbReference type="Proteomes" id="UP000182276"/>
    </source>
</evidence>